<dbReference type="Gene3D" id="3.30.200.20">
    <property type="entry name" value="Phosphorylase Kinase, domain 1"/>
    <property type="match status" value="1"/>
</dbReference>
<reference evidence="4" key="2">
    <citation type="submission" date="2020-06" db="EMBL/GenBank/DDBJ databases">
        <authorList>
            <person name="Sheffer M."/>
        </authorList>
    </citation>
    <scope>NUCLEOTIDE SEQUENCE</scope>
</reference>
<organism evidence="4 5">
    <name type="scientific">Argiope bruennichi</name>
    <name type="common">Wasp spider</name>
    <name type="synonym">Aranea bruennichi</name>
    <dbReference type="NCBI Taxonomy" id="94029"/>
    <lineage>
        <taxon>Eukaryota</taxon>
        <taxon>Metazoa</taxon>
        <taxon>Ecdysozoa</taxon>
        <taxon>Arthropoda</taxon>
        <taxon>Chelicerata</taxon>
        <taxon>Arachnida</taxon>
        <taxon>Araneae</taxon>
        <taxon>Araneomorphae</taxon>
        <taxon>Entelegynae</taxon>
        <taxon>Araneoidea</taxon>
        <taxon>Araneidae</taxon>
        <taxon>Argiope</taxon>
    </lineage>
</organism>
<evidence type="ECO:0000313" key="5">
    <source>
        <dbReference type="Proteomes" id="UP000807504"/>
    </source>
</evidence>
<sequence length="369" mass="43663">MTTVCEEELENAKKEALRICRDFLGDIWDELPLSEFKFSPICEGLCNTLYRCSLPENVAVKKPKTPRHVLLRYYGYVQENITVVVTETTIFSLLAERKLGPKLYGVFHNGRLEEFIPSRTVLCKDYRRVYPAVAREMAKIHALDVPMRKIPDFFPVNFKKFLNEVQTNSKEMKNSDFEYLDFYTEEAEWLMKEMKKSKSPVVYCHNDLVGGNILLRDDSPSDEDPRIMLIDFEWGAYNYRGFDLANHLGEWCFDYSTSEYPCYEYYSDRFPSEEEQISFIRAYLDQLVVEGVFASEFVEDEIKVILQEIKLFRMAAHLLWSLWSYKMTFQPNRNFGYGEHFKTRFNIYKTLKEKFLNRTKSIGDSEFNH</sequence>
<dbReference type="PANTHER" id="PTHR22603">
    <property type="entry name" value="CHOLINE/ETHANOALAMINE KINASE"/>
    <property type="match status" value="1"/>
</dbReference>
<keyword evidence="1" id="KW-0594">Phospholipid biosynthesis</keyword>
<accession>A0A8T0G358</accession>
<comment type="caution">
    <text evidence="4">The sequence shown here is derived from an EMBL/GenBank/DDBJ whole genome shotgun (WGS) entry which is preliminary data.</text>
</comment>
<keyword evidence="1" id="KW-0444">Lipid biosynthesis</keyword>
<evidence type="ECO:0000256" key="3">
    <source>
        <dbReference type="ARBA" id="ARBA00038211"/>
    </source>
</evidence>
<dbReference type="Gene3D" id="3.90.1200.10">
    <property type="match status" value="1"/>
</dbReference>
<dbReference type="GO" id="GO:0004103">
    <property type="term" value="F:choline kinase activity"/>
    <property type="evidence" value="ECO:0007669"/>
    <property type="project" value="TreeGrafter"/>
</dbReference>
<evidence type="ECO:0000256" key="2">
    <source>
        <dbReference type="ARBA" id="ARBA00023264"/>
    </source>
</evidence>
<keyword evidence="4" id="KW-0418">Kinase</keyword>
<evidence type="ECO:0000313" key="4">
    <source>
        <dbReference type="EMBL" id="KAF8796490.1"/>
    </source>
</evidence>
<name>A0A8T0G358_ARGBR</name>
<dbReference type="EMBL" id="JABXBU010000001">
    <property type="protein sequence ID" value="KAF8796490.1"/>
    <property type="molecule type" value="Genomic_DNA"/>
</dbReference>
<dbReference type="InterPro" id="IPR011009">
    <property type="entry name" value="Kinase-like_dom_sf"/>
</dbReference>
<comment type="similarity">
    <text evidence="3">Belongs to the choline/ethanolamine kinase family.</text>
</comment>
<keyword evidence="2" id="KW-1208">Phospholipid metabolism</keyword>
<keyword evidence="5" id="KW-1185">Reference proteome</keyword>
<keyword evidence="1" id="KW-0443">Lipid metabolism</keyword>
<reference evidence="4" key="1">
    <citation type="journal article" date="2020" name="bioRxiv">
        <title>Chromosome-level reference genome of the European wasp spider Argiope bruennichi: a resource for studies on range expansion and evolutionary adaptation.</title>
        <authorList>
            <person name="Sheffer M.M."/>
            <person name="Hoppe A."/>
            <person name="Krehenwinkel H."/>
            <person name="Uhl G."/>
            <person name="Kuss A.W."/>
            <person name="Jensen L."/>
            <person name="Jensen C."/>
            <person name="Gillespie R.G."/>
            <person name="Hoff K.J."/>
            <person name="Prost S."/>
        </authorList>
    </citation>
    <scope>NUCLEOTIDE SEQUENCE</scope>
</reference>
<dbReference type="Pfam" id="PF01633">
    <property type="entry name" value="Choline_kinase"/>
    <property type="match status" value="1"/>
</dbReference>
<evidence type="ECO:0000256" key="1">
    <source>
        <dbReference type="ARBA" id="ARBA00023209"/>
    </source>
</evidence>
<gene>
    <name evidence="4" type="ORF">HNY73_000860</name>
</gene>
<dbReference type="AlphaFoldDB" id="A0A8T0G358"/>
<dbReference type="PANTHER" id="PTHR22603:SF93">
    <property type="entry name" value="RE24176P"/>
    <property type="match status" value="1"/>
</dbReference>
<dbReference type="GO" id="GO:0006646">
    <property type="term" value="P:phosphatidylethanolamine biosynthetic process"/>
    <property type="evidence" value="ECO:0007669"/>
    <property type="project" value="TreeGrafter"/>
</dbReference>
<dbReference type="SUPFAM" id="SSF56112">
    <property type="entry name" value="Protein kinase-like (PK-like)"/>
    <property type="match status" value="1"/>
</dbReference>
<proteinExistence type="inferred from homology"/>
<dbReference type="GO" id="GO:0005737">
    <property type="term" value="C:cytoplasm"/>
    <property type="evidence" value="ECO:0007669"/>
    <property type="project" value="TreeGrafter"/>
</dbReference>
<protein>
    <submittedName>
        <fullName evidence="4">Choline/ethanolamine kinase like protein</fullName>
    </submittedName>
</protein>
<dbReference type="GO" id="GO:0004305">
    <property type="term" value="F:ethanolamine kinase activity"/>
    <property type="evidence" value="ECO:0007669"/>
    <property type="project" value="TreeGrafter"/>
</dbReference>
<keyword evidence="4" id="KW-0808">Transferase</keyword>
<dbReference type="Proteomes" id="UP000807504">
    <property type="component" value="Unassembled WGS sequence"/>
</dbReference>